<keyword evidence="2" id="KW-0597">Phosphoprotein</keyword>
<dbReference type="AlphaFoldDB" id="A0A0C2ILU4"/>
<dbReference type="Proteomes" id="UP000031575">
    <property type="component" value="Unassembled WGS sequence"/>
</dbReference>
<name>A0A0C2ILU4_9PEZI</name>
<keyword evidence="6" id="KW-1185">Reference proteome</keyword>
<dbReference type="HOGENOM" id="CLU_446306_0_0_1"/>
<dbReference type="GO" id="GO:0005737">
    <property type="term" value="C:cytoplasm"/>
    <property type="evidence" value="ECO:0007669"/>
    <property type="project" value="TreeGrafter"/>
</dbReference>
<gene>
    <name evidence="5" type="ORF">SPBR_04756</name>
</gene>
<dbReference type="Gene3D" id="3.40.50.12780">
    <property type="entry name" value="N-terminal domain of ligase-like"/>
    <property type="match status" value="2"/>
</dbReference>
<evidence type="ECO:0000313" key="6">
    <source>
        <dbReference type="Proteomes" id="UP000031575"/>
    </source>
</evidence>
<keyword evidence="1" id="KW-0596">Phosphopantetheine</keyword>
<feature type="domain" description="AMP-dependent synthetase/ligase" evidence="4">
    <location>
        <begin position="154"/>
        <end position="267"/>
    </location>
</feature>
<feature type="domain" description="AMP-dependent synthetase/ligase" evidence="4">
    <location>
        <begin position="293"/>
        <end position="468"/>
    </location>
</feature>
<feature type="compositionally biased region" description="Basic and acidic residues" evidence="3">
    <location>
        <begin position="90"/>
        <end position="101"/>
    </location>
</feature>
<dbReference type="GO" id="GO:0031177">
    <property type="term" value="F:phosphopantetheine binding"/>
    <property type="evidence" value="ECO:0007669"/>
    <property type="project" value="TreeGrafter"/>
</dbReference>
<dbReference type="VEuPathDB" id="FungiDB:SPBR_04756"/>
<feature type="region of interest" description="Disordered" evidence="3">
    <location>
        <begin position="90"/>
        <end position="115"/>
    </location>
</feature>
<dbReference type="InterPro" id="IPR042099">
    <property type="entry name" value="ANL_N_sf"/>
</dbReference>
<dbReference type="InterPro" id="IPR045851">
    <property type="entry name" value="AMP-bd_C_sf"/>
</dbReference>
<dbReference type="PANTHER" id="PTHR45527">
    <property type="entry name" value="NONRIBOSOMAL PEPTIDE SYNTHETASE"/>
    <property type="match status" value="1"/>
</dbReference>
<evidence type="ECO:0000256" key="3">
    <source>
        <dbReference type="SAM" id="MobiDB-lite"/>
    </source>
</evidence>
<dbReference type="Gene3D" id="3.30.300.30">
    <property type="match status" value="1"/>
</dbReference>
<dbReference type="Pfam" id="PF00501">
    <property type="entry name" value="AMP-binding"/>
    <property type="match status" value="2"/>
</dbReference>
<evidence type="ECO:0000259" key="4">
    <source>
        <dbReference type="Pfam" id="PF00501"/>
    </source>
</evidence>
<accession>A0A0C2ILU4</accession>
<dbReference type="RefSeq" id="XP_040615990.1">
    <property type="nucleotide sequence ID" value="XM_040763033.1"/>
</dbReference>
<evidence type="ECO:0000256" key="1">
    <source>
        <dbReference type="ARBA" id="ARBA00022450"/>
    </source>
</evidence>
<dbReference type="GO" id="GO:0044550">
    <property type="term" value="P:secondary metabolite biosynthetic process"/>
    <property type="evidence" value="ECO:0007669"/>
    <property type="project" value="TreeGrafter"/>
</dbReference>
<dbReference type="EMBL" id="AWTV01000010">
    <property type="protein sequence ID" value="KIH87980.1"/>
    <property type="molecule type" value="Genomic_DNA"/>
</dbReference>
<dbReference type="GeneID" id="63677954"/>
<evidence type="ECO:0000313" key="5">
    <source>
        <dbReference type="EMBL" id="KIH87980.1"/>
    </source>
</evidence>
<evidence type="ECO:0000256" key="2">
    <source>
        <dbReference type="ARBA" id="ARBA00022553"/>
    </source>
</evidence>
<dbReference type="GO" id="GO:0043041">
    <property type="term" value="P:amino acid activation for nonribosomal peptide biosynthetic process"/>
    <property type="evidence" value="ECO:0007669"/>
    <property type="project" value="TreeGrafter"/>
</dbReference>
<dbReference type="SUPFAM" id="SSF56801">
    <property type="entry name" value="Acetyl-CoA synthetase-like"/>
    <property type="match status" value="1"/>
</dbReference>
<protein>
    <recommendedName>
        <fullName evidence="4">AMP-dependent synthetase/ligase domain-containing protein</fullName>
    </recommendedName>
</protein>
<proteinExistence type="predicted"/>
<dbReference type="PANTHER" id="PTHR45527:SF1">
    <property type="entry name" value="FATTY ACID SYNTHASE"/>
    <property type="match status" value="1"/>
</dbReference>
<comment type="caution">
    <text evidence="5">The sequence shown here is derived from an EMBL/GenBank/DDBJ whole genome shotgun (WGS) entry which is preliminary data.</text>
</comment>
<sequence>MHGGYIEARMDGTELASGSWSIVHYNGDCDVDLPTDFSIGPAKAIQLHITSDGKVQIAAHSHIVPQPALLSLGQTLQDILMRRHGTDNIEDSDYRNEDENNKIGSMDTPWTQPSLLNSPPRQCPVELWPGECALRLQYGSTSGDAKPVLLHSWFERMARDIPHRIAIDFLTDLESGTRLQFTYQQVSNSANALASELIRLASASADHREVQIIAVAIGPCPELYVGYLAALKAGFAFCPLPVDAPKERQEALLADLKPVAILTQDKMRIDTALVQVNHYGFSPSAKNTKDGRTWRWFQGAAPTFDISLFEIFWTLSTGSTLCCAPRHLTMQNIDAVLSTLQANITNVTPSFANLISPSVLTGLMVGGETLNARLLQNYAQHNPDISPSKHEVRETCDLPRGIFNGYGPTEVAMYSLAQPHVPVDQRGSVIGSPLATCGILIVEANRHDLIPIPRGGVGELVLTGPQVSTVGYLNRPDETRAAFVDDKKWGRAYRTGDRARIVWNDEGEPVVEFLGRFSDAQVKLSGRRVELGEIESVLASRADGVQQTLSCVWMPQGDSSTNESLGSERVVNLVVVDHTTGLDFATVSANCAEAARQHLPDYMRPFRILEGK</sequence>
<dbReference type="InterPro" id="IPR000873">
    <property type="entry name" value="AMP-dep_synth/lig_dom"/>
</dbReference>
<reference evidence="5 6" key="1">
    <citation type="journal article" date="2014" name="BMC Genomics">
        <title>Comparative genomics of the major fungal agents of human and animal Sporotrichosis: Sporothrix schenckii and Sporothrix brasiliensis.</title>
        <authorList>
            <person name="Teixeira M.M."/>
            <person name="de Almeida L.G."/>
            <person name="Kubitschek-Barreira P."/>
            <person name="Alves F.L."/>
            <person name="Kioshima E.S."/>
            <person name="Abadio A.K."/>
            <person name="Fernandes L."/>
            <person name="Derengowski L.S."/>
            <person name="Ferreira K.S."/>
            <person name="Souza R.C."/>
            <person name="Ruiz J.C."/>
            <person name="de Andrade N.C."/>
            <person name="Paes H.C."/>
            <person name="Nicola A.M."/>
            <person name="Albuquerque P."/>
            <person name="Gerber A.L."/>
            <person name="Martins V.P."/>
            <person name="Peconick L.D."/>
            <person name="Neto A.V."/>
            <person name="Chaucanez C.B."/>
            <person name="Silva P.A."/>
            <person name="Cunha O.L."/>
            <person name="de Oliveira F.F."/>
            <person name="dos Santos T.C."/>
            <person name="Barros A.L."/>
            <person name="Soares M.A."/>
            <person name="de Oliveira L.M."/>
            <person name="Marini M.M."/>
            <person name="Villalobos-Duno H."/>
            <person name="Cunha M.M."/>
            <person name="de Hoog S."/>
            <person name="da Silveira J.F."/>
            <person name="Henrissat B."/>
            <person name="Nino-Vega G.A."/>
            <person name="Cisalpino P.S."/>
            <person name="Mora-Montes H.M."/>
            <person name="Almeida S.R."/>
            <person name="Stajich J.E."/>
            <person name="Lopes-Bezerra L.M."/>
            <person name="Vasconcelos A.T."/>
            <person name="Felipe M.S."/>
        </authorList>
    </citation>
    <scope>NUCLEOTIDE SEQUENCE [LARGE SCALE GENOMIC DNA]</scope>
    <source>
        <strain evidence="5 6">5110</strain>
    </source>
</reference>
<organism evidence="5 6">
    <name type="scientific">Sporothrix brasiliensis 5110</name>
    <dbReference type="NCBI Taxonomy" id="1398154"/>
    <lineage>
        <taxon>Eukaryota</taxon>
        <taxon>Fungi</taxon>
        <taxon>Dikarya</taxon>
        <taxon>Ascomycota</taxon>
        <taxon>Pezizomycotina</taxon>
        <taxon>Sordariomycetes</taxon>
        <taxon>Sordariomycetidae</taxon>
        <taxon>Ophiostomatales</taxon>
        <taxon>Ophiostomataceae</taxon>
        <taxon>Sporothrix</taxon>
    </lineage>
</organism>
<dbReference type="OrthoDB" id="416786at2759"/>